<evidence type="ECO:0000313" key="6">
    <source>
        <dbReference type="Proteomes" id="UP000234331"/>
    </source>
</evidence>
<dbReference type="Pfam" id="PF00994">
    <property type="entry name" value="MoCF_biosynth"/>
    <property type="match status" value="1"/>
</dbReference>
<dbReference type="OrthoDB" id="9794429at2"/>
<comment type="pathway">
    <text evidence="1">Cofactor biosynthesis; molybdopterin biosynthesis.</text>
</comment>
<feature type="compositionally biased region" description="Basic and acidic residues" evidence="3">
    <location>
        <begin position="179"/>
        <end position="195"/>
    </location>
</feature>
<evidence type="ECO:0000313" key="5">
    <source>
        <dbReference type="EMBL" id="SNQ49922.1"/>
    </source>
</evidence>
<dbReference type="GO" id="GO:0006777">
    <property type="term" value="P:Mo-molybdopterin cofactor biosynthetic process"/>
    <property type="evidence" value="ECO:0007669"/>
    <property type="project" value="UniProtKB-KW"/>
</dbReference>
<dbReference type="PANTHER" id="PTHR43764:SF1">
    <property type="entry name" value="MOLYBDOPTERIN MOLYBDOTRANSFERASE"/>
    <property type="match status" value="1"/>
</dbReference>
<dbReference type="InterPro" id="IPR001453">
    <property type="entry name" value="MoaB/Mog_dom"/>
</dbReference>
<dbReference type="InterPro" id="IPR051920">
    <property type="entry name" value="MPT_Adenylyltrnsfr/MoaC-Rel"/>
</dbReference>
<dbReference type="AlphaFoldDB" id="A0A2I2KW90"/>
<gene>
    <name evidence="5" type="ORF">FRACA_390036</name>
</gene>
<dbReference type="Proteomes" id="UP000234331">
    <property type="component" value="Unassembled WGS sequence"/>
</dbReference>
<keyword evidence="2" id="KW-0501">Molybdenum cofactor biosynthesis</keyword>
<protein>
    <submittedName>
        <fullName evidence="5">Molybdenum cofactor synthesis domain protein</fullName>
    </submittedName>
</protein>
<keyword evidence="6" id="KW-1185">Reference proteome</keyword>
<proteinExistence type="predicted"/>
<dbReference type="InterPro" id="IPR036425">
    <property type="entry name" value="MoaB/Mog-like_dom_sf"/>
</dbReference>
<dbReference type="PROSITE" id="PS01078">
    <property type="entry name" value="MOCF_BIOSYNTHESIS_1"/>
    <property type="match status" value="1"/>
</dbReference>
<dbReference type="UniPathway" id="UPA00344"/>
<reference evidence="5 6" key="1">
    <citation type="submission" date="2017-06" db="EMBL/GenBank/DDBJ databases">
        <authorList>
            <person name="Kim H.J."/>
            <person name="Triplett B.A."/>
        </authorList>
    </citation>
    <scope>NUCLEOTIDE SEQUENCE [LARGE SCALE GENOMIC DNA]</scope>
    <source>
        <strain evidence="5">FRACA_ARgP5</strain>
    </source>
</reference>
<feature type="compositionally biased region" description="Gly residues" evidence="3">
    <location>
        <begin position="198"/>
        <end position="216"/>
    </location>
</feature>
<dbReference type="InterPro" id="IPR008284">
    <property type="entry name" value="MoCF_biosynth_CS"/>
</dbReference>
<feature type="region of interest" description="Disordered" evidence="3">
    <location>
        <begin position="166"/>
        <end position="216"/>
    </location>
</feature>
<dbReference type="SMART" id="SM00852">
    <property type="entry name" value="MoCF_biosynth"/>
    <property type="match status" value="1"/>
</dbReference>
<sequence length="216" mass="21289">MSGRRATLPPGTRARVVTVSDRAHAGIYPDRSGPLLVSGLAELGFAVGPATIVPDERDRITGALREAVADGCALVVTTGGTGLGSRDVTPEATDTVIERPVPGLAEALRAAGRDTVPAAMLSRGLAGTVGATLVVNLPGSTGGVRDGLAVLTPVLVHAISQLSDIDDDAHGEPVVGGRARGDRAIGDPAVGDRARGGQAHGGQARGGGLGAAGAPG</sequence>
<evidence type="ECO:0000256" key="3">
    <source>
        <dbReference type="SAM" id="MobiDB-lite"/>
    </source>
</evidence>
<dbReference type="Gene3D" id="3.40.980.10">
    <property type="entry name" value="MoaB/Mog-like domain"/>
    <property type="match status" value="1"/>
</dbReference>
<evidence type="ECO:0000256" key="1">
    <source>
        <dbReference type="ARBA" id="ARBA00005046"/>
    </source>
</evidence>
<dbReference type="EMBL" id="FZMO01000323">
    <property type="protein sequence ID" value="SNQ49922.1"/>
    <property type="molecule type" value="Genomic_DNA"/>
</dbReference>
<dbReference type="PANTHER" id="PTHR43764">
    <property type="entry name" value="MOLYBDENUM COFACTOR BIOSYNTHESIS"/>
    <property type="match status" value="1"/>
</dbReference>
<evidence type="ECO:0000256" key="2">
    <source>
        <dbReference type="ARBA" id="ARBA00023150"/>
    </source>
</evidence>
<accession>A0A2I2KW90</accession>
<dbReference type="RefSeq" id="WP_101833304.1">
    <property type="nucleotide sequence ID" value="NZ_FZMO01000323.1"/>
</dbReference>
<organism evidence="5 6">
    <name type="scientific">Frankia canadensis</name>
    <dbReference type="NCBI Taxonomy" id="1836972"/>
    <lineage>
        <taxon>Bacteria</taxon>
        <taxon>Bacillati</taxon>
        <taxon>Actinomycetota</taxon>
        <taxon>Actinomycetes</taxon>
        <taxon>Frankiales</taxon>
        <taxon>Frankiaceae</taxon>
        <taxon>Frankia</taxon>
    </lineage>
</organism>
<feature type="domain" description="MoaB/Mog" evidence="4">
    <location>
        <begin position="15"/>
        <end position="158"/>
    </location>
</feature>
<name>A0A2I2KW90_9ACTN</name>
<dbReference type="SUPFAM" id="SSF53218">
    <property type="entry name" value="Molybdenum cofactor biosynthesis proteins"/>
    <property type="match status" value="1"/>
</dbReference>
<dbReference type="CDD" id="cd00886">
    <property type="entry name" value="MogA_MoaB"/>
    <property type="match status" value="1"/>
</dbReference>
<dbReference type="NCBIfam" id="TIGR00177">
    <property type="entry name" value="molyb_syn"/>
    <property type="match status" value="1"/>
</dbReference>
<evidence type="ECO:0000259" key="4">
    <source>
        <dbReference type="SMART" id="SM00852"/>
    </source>
</evidence>